<comment type="caution">
    <text evidence="2">The sequence shown here is derived from an EMBL/GenBank/DDBJ whole genome shotgun (WGS) entry which is preliminary data.</text>
</comment>
<dbReference type="EMBL" id="DVFU01000008">
    <property type="protein sequence ID" value="HIQ64165.1"/>
    <property type="molecule type" value="Genomic_DNA"/>
</dbReference>
<evidence type="ECO:0000256" key="1">
    <source>
        <dbReference type="SAM" id="Phobius"/>
    </source>
</evidence>
<proteinExistence type="predicted"/>
<name>A0A9D0YYG0_9FIRM</name>
<feature type="transmembrane region" description="Helical" evidence="1">
    <location>
        <begin position="34"/>
        <end position="54"/>
    </location>
</feature>
<gene>
    <name evidence="2" type="ORF">IAC85_00320</name>
</gene>
<evidence type="ECO:0000313" key="2">
    <source>
        <dbReference type="EMBL" id="HIQ64165.1"/>
    </source>
</evidence>
<organism evidence="2 3">
    <name type="scientific">Candidatus Faecenecus gallistercoris</name>
    <dbReference type="NCBI Taxonomy" id="2840793"/>
    <lineage>
        <taxon>Bacteria</taxon>
        <taxon>Bacillati</taxon>
        <taxon>Bacillota</taxon>
        <taxon>Bacillota incertae sedis</taxon>
        <taxon>Candidatus Faecenecus</taxon>
    </lineage>
</organism>
<reference evidence="2" key="1">
    <citation type="submission" date="2020-10" db="EMBL/GenBank/DDBJ databases">
        <authorList>
            <person name="Gilroy R."/>
        </authorList>
    </citation>
    <scope>NUCLEOTIDE SEQUENCE</scope>
    <source>
        <strain evidence="2">CHK165-10780</strain>
    </source>
</reference>
<accession>A0A9D0YYG0</accession>
<feature type="transmembrane region" description="Helical" evidence="1">
    <location>
        <begin position="101"/>
        <end position="122"/>
    </location>
</feature>
<evidence type="ECO:0000313" key="3">
    <source>
        <dbReference type="Proteomes" id="UP000886725"/>
    </source>
</evidence>
<keyword evidence="1" id="KW-1133">Transmembrane helix</keyword>
<dbReference type="AlphaFoldDB" id="A0A9D0YYG0"/>
<sequence length="132" mass="15739">MKKKKSVWLPLYGYFVLYILLEIAFWIFRDGPFSVAMLVYFYLFPISIFVVSVLESMWLKSKKKYFLILFFGFSVLLYEYTTFGLSNMIQNGFQTIWTPSIFYFVFYSFLSFAGMVTGYYITKVKMLSSKKK</sequence>
<feature type="transmembrane region" description="Helical" evidence="1">
    <location>
        <begin position="7"/>
        <end position="28"/>
    </location>
</feature>
<keyword evidence="1" id="KW-0472">Membrane</keyword>
<feature type="transmembrane region" description="Helical" evidence="1">
    <location>
        <begin position="66"/>
        <end position="89"/>
    </location>
</feature>
<reference evidence="2" key="2">
    <citation type="journal article" date="2021" name="PeerJ">
        <title>Extensive microbial diversity within the chicken gut microbiome revealed by metagenomics and culture.</title>
        <authorList>
            <person name="Gilroy R."/>
            <person name="Ravi A."/>
            <person name="Getino M."/>
            <person name="Pursley I."/>
            <person name="Horton D.L."/>
            <person name="Alikhan N.F."/>
            <person name="Baker D."/>
            <person name="Gharbi K."/>
            <person name="Hall N."/>
            <person name="Watson M."/>
            <person name="Adriaenssens E.M."/>
            <person name="Foster-Nyarko E."/>
            <person name="Jarju S."/>
            <person name="Secka A."/>
            <person name="Antonio M."/>
            <person name="Oren A."/>
            <person name="Chaudhuri R.R."/>
            <person name="La Ragione R."/>
            <person name="Hildebrand F."/>
            <person name="Pallen M.J."/>
        </authorList>
    </citation>
    <scope>NUCLEOTIDE SEQUENCE</scope>
    <source>
        <strain evidence="2">CHK165-10780</strain>
    </source>
</reference>
<dbReference type="Proteomes" id="UP000886725">
    <property type="component" value="Unassembled WGS sequence"/>
</dbReference>
<protein>
    <submittedName>
        <fullName evidence="2">Uncharacterized protein</fullName>
    </submittedName>
</protein>
<keyword evidence="1" id="KW-0812">Transmembrane</keyword>